<dbReference type="InterPro" id="IPR025966">
    <property type="entry name" value="OppC_N"/>
</dbReference>
<gene>
    <name evidence="10" type="ORF">SAMN05443637_117141</name>
</gene>
<dbReference type="InterPro" id="IPR050366">
    <property type="entry name" value="BP-dependent_transpt_permease"/>
</dbReference>
<evidence type="ECO:0000256" key="1">
    <source>
        <dbReference type="ARBA" id="ARBA00004651"/>
    </source>
</evidence>
<evidence type="ECO:0000256" key="5">
    <source>
        <dbReference type="ARBA" id="ARBA00022989"/>
    </source>
</evidence>
<keyword evidence="11" id="KW-1185">Reference proteome</keyword>
<dbReference type="GO" id="GO:0005886">
    <property type="term" value="C:plasma membrane"/>
    <property type="evidence" value="ECO:0007669"/>
    <property type="project" value="UniProtKB-SubCell"/>
</dbReference>
<dbReference type="Gene3D" id="1.10.3720.10">
    <property type="entry name" value="MetI-like"/>
    <property type="match status" value="1"/>
</dbReference>
<dbReference type="Pfam" id="PF12911">
    <property type="entry name" value="OppC_N"/>
    <property type="match status" value="1"/>
</dbReference>
<dbReference type="STRING" id="1848.SAMN05443637_117141"/>
<feature type="transmembrane region" description="Helical" evidence="7">
    <location>
        <begin position="34"/>
        <end position="58"/>
    </location>
</feature>
<reference evidence="10 11" key="1">
    <citation type="submission" date="2016-11" db="EMBL/GenBank/DDBJ databases">
        <authorList>
            <person name="Jaros S."/>
            <person name="Januszkiewicz K."/>
            <person name="Wedrychowicz H."/>
        </authorList>
    </citation>
    <scope>NUCLEOTIDE SEQUENCE [LARGE SCALE GENOMIC DNA]</scope>
    <source>
        <strain evidence="10 11">DSM 43832</strain>
    </source>
</reference>
<keyword evidence="4 7" id="KW-0812">Transmembrane</keyword>
<keyword evidence="6 7" id="KW-0472">Membrane</keyword>
<dbReference type="GO" id="GO:0055085">
    <property type="term" value="P:transmembrane transport"/>
    <property type="evidence" value="ECO:0007669"/>
    <property type="project" value="InterPro"/>
</dbReference>
<keyword evidence="3" id="KW-1003">Cell membrane</keyword>
<feature type="transmembrane region" description="Helical" evidence="7">
    <location>
        <begin position="99"/>
        <end position="124"/>
    </location>
</feature>
<dbReference type="InterPro" id="IPR035906">
    <property type="entry name" value="MetI-like_sf"/>
</dbReference>
<evidence type="ECO:0000313" key="11">
    <source>
        <dbReference type="Proteomes" id="UP000184363"/>
    </source>
</evidence>
<dbReference type="RefSeq" id="WP_073458939.1">
    <property type="nucleotide sequence ID" value="NZ_CALGVN010000041.1"/>
</dbReference>
<sequence>MTGTATPAAARTTPEPAAQSHRVSTMRRFLSDRMAVAAVVYLVLLILAAVFAPVLAPADPIAQDLAKRLTPPDGTYLLGTDDLGRDQLSRLLYGARVSLLAALEAVAVGVVVGVPLGALAGYVGGRVDTVIGRVMDSIMSIPGIMLALTAVAVLGRDITIAMMAIGVVLVPQFQRLVRASTQALRNETFVEASRTIGCSRSRILLRHILPNVLPVLVVQMSVMLGVAVTAEASLSFLGVGVQPPAPSWGSMLNNAVANTFTAPYLIYPPGLAITLTVLALALVGDGLRKATSIRRRSGEGR</sequence>
<proteinExistence type="inferred from homology"/>
<keyword evidence="5 7" id="KW-1133">Transmembrane helix</keyword>
<dbReference type="OrthoDB" id="3531748at2"/>
<dbReference type="SUPFAM" id="SSF161098">
    <property type="entry name" value="MetI-like"/>
    <property type="match status" value="1"/>
</dbReference>
<dbReference type="CDD" id="cd06261">
    <property type="entry name" value="TM_PBP2"/>
    <property type="match status" value="1"/>
</dbReference>
<evidence type="ECO:0000256" key="3">
    <source>
        <dbReference type="ARBA" id="ARBA00022475"/>
    </source>
</evidence>
<evidence type="ECO:0000256" key="2">
    <source>
        <dbReference type="ARBA" id="ARBA00022448"/>
    </source>
</evidence>
<dbReference type="PROSITE" id="PS50928">
    <property type="entry name" value="ABC_TM1"/>
    <property type="match status" value="1"/>
</dbReference>
<feature type="domain" description="ABC transmembrane type-1" evidence="9">
    <location>
        <begin position="95"/>
        <end position="284"/>
    </location>
</feature>
<dbReference type="Proteomes" id="UP000184363">
    <property type="component" value="Unassembled WGS sequence"/>
</dbReference>
<feature type="transmembrane region" description="Helical" evidence="7">
    <location>
        <begin position="266"/>
        <end position="287"/>
    </location>
</feature>
<feature type="transmembrane region" description="Helical" evidence="7">
    <location>
        <begin position="208"/>
        <end position="230"/>
    </location>
</feature>
<comment type="similarity">
    <text evidence="7">Belongs to the binding-protein-dependent transport system permease family.</text>
</comment>
<dbReference type="Pfam" id="PF00528">
    <property type="entry name" value="BPD_transp_1"/>
    <property type="match status" value="1"/>
</dbReference>
<dbReference type="InterPro" id="IPR000515">
    <property type="entry name" value="MetI-like"/>
</dbReference>
<evidence type="ECO:0000259" key="9">
    <source>
        <dbReference type="PROSITE" id="PS50928"/>
    </source>
</evidence>
<evidence type="ECO:0000256" key="6">
    <source>
        <dbReference type="ARBA" id="ARBA00023136"/>
    </source>
</evidence>
<accession>A0A1M6XQQ1</accession>
<feature type="compositionally biased region" description="Low complexity" evidence="8">
    <location>
        <begin position="1"/>
        <end position="18"/>
    </location>
</feature>
<name>A0A1M6XQQ1_PSETH</name>
<dbReference type="PANTHER" id="PTHR43386:SF25">
    <property type="entry name" value="PEPTIDE ABC TRANSPORTER PERMEASE PROTEIN"/>
    <property type="match status" value="1"/>
</dbReference>
<protein>
    <submittedName>
        <fullName evidence="10">Peptide/nickel transport system permease protein</fullName>
    </submittedName>
</protein>
<dbReference type="PANTHER" id="PTHR43386">
    <property type="entry name" value="OLIGOPEPTIDE TRANSPORT SYSTEM PERMEASE PROTEIN APPC"/>
    <property type="match status" value="1"/>
</dbReference>
<feature type="region of interest" description="Disordered" evidence="8">
    <location>
        <begin position="1"/>
        <end position="21"/>
    </location>
</feature>
<dbReference type="AlphaFoldDB" id="A0A1M6XQQ1"/>
<evidence type="ECO:0000256" key="4">
    <source>
        <dbReference type="ARBA" id="ARBA00022692"/>
    </source>
</evidence>
<organism evidence="10 11">
    <name type="scientific">Pseudonocardia thermophila</name>
    <dbReference type="NCBI Taxonomy" id="1848"/>
    <lineage>
        <taxon>Bacteria</taxon>
        <taxon>Bacillati</taxon>
        <taxon>Actinomycetota</taxon>
        <taxon>Actinomycetes</taxon>
        <taxon>Pseudonocardiales</taxon>
        <taxon>Pseudonocardiaceae</taxon>
        <taxon>Pseudonocardia</taxon>
    </lineage>
</organism>
<evidence type="ECO:0000256" key="7">
    <source>
        <dbReference type="RuleBase" id="RU363032"/>
    </source>
</evidence>
<evidence type="ECO:0000313" key="10">
    <source>
        <dbReference type="EMBL" id="SHL08125.1"/>
    </source>
</evidence>
<comment type="subcellular location">
    <subcellularLocation>
        <location evidence="1 7">Cell membrane</location>
        <topology evidence="1 7">Multi-pass membrane protein</topology>
    </subcellularLocation>
</comment>
<keyword evidence="2 7" id="KW-0813">Transport</keyword>
<evidence type="ECO:0000256" key="8">
    <source>
        <dbReference type="SAM" id="MobiDB-lite"/>
    </source>
</evidence>
<dbReference type="EMBL" id="FRAP01000017">
    <property type="protein sequence ID" value="SHL08125.1"/>
    <property type="molecule type" value="Genomic_DNA"/>
</dbReference>
<feature type="transmembrane region" description="Helical" evidence="7">
    <location>
        <begin position="144"/>
        <end position="170"/>
    </location>
</feature>